<dbReference type="SMART" id="SM00220">
    <property type="entry name" value="S_TKc"/>
    <property type="match status" value="1"/>
</dbReference>
<feature type="domain" description="Protein kinase" evidence="3">
    <location>
        <begin position="184"/>
        <end position="449"/>
    </location>
</feature>
<dbReference type="PROSITE" id="PS50088">
    <property type="entry name" value="ANK_REPEAT"/>
    <property type="match status" value="2"/>
</dbReference>
<accession>A0A9Q0R943</accession>
<keyword evidence="4" id="KW-0808">Transferase</keyword>
<dbReference type="SUPFAM" id="SSF56112">
    <property type="entry name" value="Protein kinase-like (PK-like)"/>
    <property type="match status" value="1"/>
</dbReference>
<dbReference type="Gene3D" id="1.25.40.20">
    <property type="entry name" value="Ankyrin repeat-containing domain"/>
    <property type="match status" value="1"/>
</dbReference>
<dbReference type="Pfam" id="PF00023">
    <property type="entry name" value="Ank"/>
    <property type="match status" value="1"/>
</dbReference>
<keyword evidence="4" id="KW-0418">Kinase</keyword>
<evidence type="ECO:0000313" key="4">
    <source>
        <dbReference type="EMBL" id="KAJ5071038.1"/>
    </source>
</evidence>
<name>A0A9Q0R943_ANAIG</name>
<dbReference type="InterPro" id="IPR002110">
    <property type="entry name" value="Ankyrin_rpt"/>
</dbReference>
<dbReference type="SUPFAM" id="SSF48403">
    <property type="entry name" value="Ankyrin repeat"/>
    <property type="match status" value="1"/>
</dbReference>
<dbReference type="GO" id="GO:0005524">
    <property type="term" value="F:ATP binding"/>
    <property type="evidence" value="ECO:0007669"/>
    <property type="project" value="InterPro"/>
</dbReference>
<dbReference type="GO" id="GO:0004674">
    <property type="term" value="F:protein serine/threonine kinase activity"/>
    <property type="evidence" value="ECO:0007669"/>
    <property type="project" value="TreeGrafter"/>
</dbReference>
<dbReference type="OMA" id="ISTINTC"/>
<dbReference type="PROSITE" id="PS00108">
    <property type="entry name" value="PROTEIN_KINASE_ST"/>
    <property type="match status" value="1"/>
</dbReference>
<feature type="repeat" description="ANK" evidence="2">
    <location>
        <begin position="64"/>
        <end position="96"/>
    </location>
</feature>
<dbReference type="Pfam" id="PF12796">
    <property type="entry name" value="Ank_2"/>
    <property type="match status" value="1"/>
</dbReference>
<evidence type="ECO:0000256" key="1">
    <source>
        <dbReference type="ARBA" id="ARBA00005843"/>
    </source>
</evidence>
<dbReference type="EMBL" id="JAPDFW010000092">
    <property type="protein sequence ID" value="KAJ5071038.1"/>
    <property type="molecule type" value="Genomic_DNA"/>
</dbReference>
<dbReference type="AlphaFoldDB" id="A0A9Q0R943"/>
<evidence type="ECO:0000256" key="2">
    <source>
        <dbReference type="PROSITE-ProRule" id="PRU00023"/>
    </source>
</evidence>
<keyword evidence="2" id="KW-0040">ANK repeat</keyword>
<reference evidence="4" key="1">
    <citation type="submission" date="2022-10" db="EMBL/GenBank/DDBJ databases">
        <title>Novel sulphate-reducing endosymbionts in the free-living metamonad Anaeramoeba.</title>
        <authorList>
            <person name="Jerlstrom-Hultqvist J."/>
            <person name="Cepicka I."/>
            <person name="Gallot-Lavallee L."/>
            <person name="Salas-Leiva D."/>
            <person name="Curtis B.A."/>
            <person name="Zahonova K."/>
            <person name="Pipaliya S."/>
            <person name="Dacks J."/>
            <person name="Roger A.J."/>
        </authorList>
    </citation>
    <scope>NUCLEOTIDE SEQUENCE</scope>
    <source>
        <strain evidence="4">BMAN</strain>
    </source>
</reference>
<dbReference type="PRINTS" id="PR00109">
    <property type="entry name" value="TYRKINASE"/>
</dbReference>
<dbReference type="Proteomes" id="UP001149090">
    <property type="component" value="Unassembled WGS sequence"/>
</dbReference>
<evidence type="ECO:0000313" key="5">
    <source>
        <dbReference type="Proteomes" id="UP001149090"/>
    </source>
</evidence>
<keyword evidence="5" id="KW-1185">Reference proteome</keyword>
<dbReference type="PIRSF" id="PIRSF000654">
    <property type="entry name" value="Integrin-linked_kinase"/>
    <property type="match status" value="1"/>
</dbReference>
<feature type="repeat" description="ANK" evidence="2">
    <location>
        <begin position="98"/>
        <end position="130"/>
    </location>
</feature>
<dbReference type="Gene3D" id="1.10.510.10">
    <property type="entry name" value="Transferase(Phosphotransferase) domain 1"/>
    <property type="match status" value="1"/>
</dbReference>
<dbReference type="PROSITE" id="PS50011">
    <property type="entry name" value="PROTEIN_KINASE_DOM"/>
    <property type="match status" value="1"/>
</dbReference>
<dbReference type="CDD" id="cd13999">
    <property type="entry name" value="STKc_MAP3K-like"/>
    <property type="match status" value="1"/>
</dbReference>
<comment type="caution">
    <text evidence="4">The sequence shown here is derived from an EMBL/GenBank/DDBJ whole genome shotgun (WGS) entry which is preliminary data.</text>
</comment>
<evidence type="ECO:0000259" key="3">
    <source>
        <dbReference type="PROSITE" id="PS50011"/>
    </source>
</evidence>
<dbReference type="InterPro" id="IPR011009">
    <property type="entry name" value="Kinase-like_dom_sf"/>
</dbReference>
<dbReference type="InterPro" id="IPR008271">
    <property type="entry name" value="Ser/Thr_kinase_AS"/>
</dbReference>
<dbReference type="InterPro" id="IPR000719">
    <property type="entry name" value="Prot_kinase_dom"/>
</dbReference>
<dbReference type="SMART" id="SM00248">
    <property type="entry name" value="ANK"/>
    <property type="match status" value="3"/>
</dbReference>
<dbReference type="InterPro" id="IPR051681">
    <property type="entry name" value="Ser/Thr_Kinases-Pseudokinases"/>
</dbReference>
<dbReference type="PROSITE" id="PS50297">
    <property type="entry name" value="ANK_REP_REGION"/>
    <property type="match status" value="2"/>
</dbReference>
<dbReference type="OrthoDB" id="4062651at2759"/>
<dbReference type="PANTHER" id="PTHR44329">
    <property type="entry name" value="SERINE/THREONINE-PROTEIN KINASE TNNI3K-RELATED"/>
    <property type="match status" value="1"/>
</dbReference>
<proteinExistence type="inferred from homology"/>
<dbReference type="Pfam" id="PF07714">
    <property type="entry name" value="PK_Tyr_Ser-Thr"/>
    <property type="match status" value="1"/>
</dbReference>
<comment type="similarity">
    <text evidence="1">Belongs to the protein kinase superfamily. TKL Ser/Thr protein kinase family.</text>
</comment>
<sequence>MIIFNLIKTKNNSELKKRIKNTNLNELRDEDGNYAIHLGVGTQDAEILHTILNEKIDTNKRNLGGYTGLHIAISLVNKQMAQMLLKRGADPNLADSTKLNTPLHFAVSSGNYSLIKLILSFGPNPFVKNKNQKLPIQMTGSVPIKKFLVRYSQHFADYSPSLFFLFAEDLPSNLYQFQLILSKLNILGIITKSKHSVVYKASYNDFVVALKQIKLKSLKLFQREIGILGICDHPNIVKMIGYDFHQNYPFPIIALEYLQRGNLRSRLQKLKQKKLVLKPKTIIQYAKDIATAMKYLHSKNILHRDLKSSNILVTNDNRLKIADFGLARYGPDDSKLEKEMTTNVGTYLWMAPEILRGDTNYSSKIDVYSYGILLWEIIARDLPFREELTTIPGFDLKHQILSKNSKPKRISENIAPQEILQIMYQCWSYDPKQRPTFDEICKKLDELEQ</sequence>
<organism evidence="4 5">
    <name type="scientific">Anaeramoeba ignava</name>
    <name type="common">Anaerobic marine amoeba</name>
    <dbReference type="NCBI Taxonomy" id="1746090"/>
    <lineage>
        <taxon>Eukaryota</taxon>
        <taxon>Metamonada</taxon>
        <taxon>Anaeramoebidae</taxon>
        <taxon>Anaeramoeba</taxon>
    </lineage>
</organism>
<protein>
    <submittedName>
        <fullName evidence="4">Serine/threonine-protein kinase tnni3k-related</fullName>
    </submittedName>
</protein>
<gene>
    <name evidence="4" type="ORF">M0811_02020</name>
</gene>
<dbReference type="InterPro" id="IPR001245">
    <property type="entry name" value="Ser-Thr/Tyr_kinase_cat_dom"/>
</dbReference>
<dbReference type="InterPro" id="IPR036770">
    <property type="entry name" value="Ankyrin_rpt-contain_sf"/>
</dbReference>